<evidence type="ECO:0000313" key="3">
    <source>
        <dbReference type="Proteomes" id="UP000324800"/>
    </source>
</evidence>
<dbReference type="AlphaFoldDB" id="A0A5J4UV34"/>
<name>A0A5J4UV34_9EUKA</name>
<reference evidence="2 3" key="1">
    <citation type="submission" date="2019-03" db="EMBL/GenBank/DDBJ databases">
        <title>Single cell metagenomics reveals metabolic interactions within the superorganism composed of flagellate Streblomastix strix and complex community of Bacteroidetes bacteria on its surface.</title>
        <authorList>
            <person name="Treitli S.C."/>
            <person name="Kolisko M."/>
            <person name="Husnik F."/>
            <person name="Keeling P."/>
            <person name="Hampl V."/>
        </authorList>
    </citation>
    <scope>NUCLEOTIDE SEQUENCE [LARGE SCALE GENOMIC DNA]</scope>
    <source>
        <strain evidence="2">ST1C</strain>
    </source>
</reference>
<dbReference type="EMBL" id="SNRW01012582">
    <property type="protein sequence ID" value="KAA6373625.1"/>
    <property type="molecule type" value="Genomic_DNA"/>
</dbReference>
<organism evidence="2 3">
    <name type="scientific">Streblomastix strix</name>
    <dbReference type="NCBI Taxonomy" id="222440"/>
    <lineage>
        <taxon>Eukaryota</taxon>
        <taxon>Metamonada</taxon>
        <taxon>Preaxostyla</taxon>
        <taxon>Oxymonadida</taxon>
        <taxon>Streblomastigidae</taxon>
        <taxon>Streblomastix</taxon>
    </lineage>
</organism>
<feature type="compositionally biased region" description="Basic and acidic residues" evidence="1">
    <location>
        <begin position="65"/>
        <end position="80"/>
    </location>
</feature>
<gene>
    <name evidence="2" type="ORF">EZS28_030849</name>
</gene>
<sequence length="88" mass="10057">MTYEKIKRFLRDEFKSTNLPAFPLDISQHVIEDEDEIDALANATPDKQVDPPKPQPPKKQPPKPATEKKEEKKEEKKDGGKGLFGKKK</sequence>
<dbReference type="Proteomes" id="UP000324800">
    <property type="component" value="Unassembled WGS sequence"/>
</dbReference>
<accession>A0A5J4UV34</accession>
<proteinExistence type="predicted"/>
<feature type="non-terminal residue" evidence="2">
    <location>
        <position position="1"/>
    </location>
</feature>
<protein>
    <submittedName>
        <fullName evidence="2">Uncharacterized protein</fullName>
    </submittedName>
</protein>
<feature type="region of interest" description="Disordered" evidence="1">
    <location>
        <begin position="38"/>
        <end position="88"/>
    </location>
</feature>
<feature type="compositionally biased region" description="Pro residues" evidence="1">
    <location>
        <begin position="51"/>
        <end position="64"/>
    </location>
</feature>
<evidence type="ECO:0000313" key="2">
    <source>
        <dbReference type="EMBL" id="KAA6373625.1"/>
    </source>
</evidence>
<evidence type="ECO:0000256" key="1">
    <source>
        <dbReference type="SAM" id="MobiDB-lite"/>
    </source>
</evidence>
<comment type="caution">
    <text evidence="2">The sequence shown here is derived from an EMBL/GenBank/DDBJ whole genome shotgun (WGS) entry which is preliminary data.</text>
</comment>